<evidence type="ECO:0000313" key="2">
    <source>
        <dbReference type="Proteomes" id="UP000307378"/>
    </source>
</evidence>
<reference evidence="1 2" key="1">
    <citation type="submission" date="2019-04" db="EMBL/GenBank/DDBJ databases">
        <title>genome sequence of strain W3.</title>
        <authorList>
            <person name="Gao J."/>
            <person name="Sun J."/>
        </authorList>
    </citation>
    <scope>NUCLEOTIDE SEQUENCE [LARGE SCALE GENOMIC DNA]</scope>
    <source>
        <strain evidence="1 2">W3</strain>
    </source>
</reference>
<dbReference type="InterPro" id="IPR058248">
    <property type="entry name" value="Lxx211020-like"/>
</dbReference>
<gene>
    <name evidence="1" type="ORF">FAA86_15915</name>
</gene>
<organism evidence="1 2">
    <name type="scientific">Rhizobium rosettiformans W3</name>
    <dbReference type="NCBI Taxonomy" id="538378"/>
    <lineage>
        <taxon>Bacteria</taxon>
        <taxon>Pseudomonadati</taxon>
        <taxon>Pseudomonadota</taxon>
        <taxon>Alphaproteobacteria</taxon>
        <taxon>Hyphomicrobiales</taxon>
        <taxon>Rhizobiaceae</taxon>
        <taxon>Rhizobium/Agrobacterium group</taxon>
        <taxon>Rhizobium</taxon>
    </lineage>
</organism>
<sequence>MTVSDLIIVSHKRYGEFTVPFQKLLAFGLFALTCVTASSGPASSHDFTVGSLEIKHPWSQKAPAVAPVLGGYLTIVNTGTTDDRLLGGSSPVAERLEIHVSSVIDGVARMRPVKEGITISAGSTVKLEPRAMHIMFEKPTWYPAEGEKFKATLQFEKAGPVEVEFVVQKGAAASSDDHVGHTP</sequence>
<comment type="caution">
    <text evidence="1">The sequence shown here is derived from an EMBL/GenBank/DDBJ whole genome shotgun (WGS) entry which is preliminary data.</text>
</comment>
<dbReference type="PANTHER" id="PTHR36302:SF1">
    <property type="entry name" value="COPPER CHAPERONE PCU(A)C"/>
    <property type="match status" value="1"/>
</dbReference>
<protein>
    <submittedName>
        <fullName evidence="1">Copper chaperone PCu(A)C</fullName>
    </submittedName>
</protein>
<dbReference type="AlphaFoldDB" id="A0A4S8PWZ2"/>
<dbReference type="EMBL" id="STGU01000008">
    <property type="protein sequence ID" value="THV34575.1"/>
    <property type="molecule type" value="Genomic_DNA"/>
</dbReference>
<accession>A0A4S8PWZ2</accession>
<dbReference type="SUPFAM" id="SSF110087">
    <property type="entry name" value="DR1885-like metal-binding protein"/>
    <property type="match status" value="1"/>
</dbReference>
<dbReference type="PANTHER" id="PTHR36302">
    <property type="entry name" value="BLR7088 PROTEIN"/>
    <property type="match status" value="1"/>
</dbReference>
<name>A0A4S8PWZ2_9HYPH</name>
<dbReference type="Pfam" id="PF04314">
    <property type="entry name" value="PCuAC"/>
    <property type="match status" value="1"/>
</dbReference>
<evidence type="ECO:0000313" key="1">
    <source>
        <dbReference type="EMBL" id="THV34575.1"/>
    </source>
</evidence>
<dbReference type="InterPro" id="IPR036182">
    <property type="entry name" value="PCuAC_sf"/>
</dbReference>
<dbReference type="Proteomes" id="UP000307378">
    <property type="component" value="Unassembled WGS sequence"/>
</dbReference>
<dbReference type="InterPro" id="IPR007410">
    <property type="entry name" value="LpqE-like"/>
</dbReference>
<proteinExistence type="predicted"/>
<dbReference type="Gene3D" id="2.60.40.1890">
    <property type="entry name" value="PCu(A)C copper chaperone"/>
    <property type="match status" value="1"/>
</dbReference>